<dbReference type="Proteomes" id="UP000197058">
    <property type="component" value="Chromosome"/>
</dbReference>
<gene>
    <name evidence="1" type="primary">dptF</name>
    <name evidence="1" type="ORF">CEP64_13400</name>
</gene>
<name>A0AAI8DI36_MAMSC</name>
<accession>A0AAI8DI36</accession>
<dbReference type="RefSeq" id="WP_088592702.1">
    <property type="nucleotide sequence ID" value="NZ_CP022046.2"/>
</dbReference>
<dbReference type="EMBL" id="CP022046">
    <property type="protein sequence ID" value="ASE35535.1"/>
    <property type="molecule type" value="Genomic_DNA"/>
</dbReference>
<protein>
    <submittedName>
        <fullName evidence="1">DNA phosphorothioation-dependent restriction protein DptF</fullName>
    </submittedName>
</protein>
<dbReference type="REBASE" id="208824">
    <property type="entry name" value="Ssc285DptFP"/>
</dbReference>
<dbReference type="KEGG" id="sscu:CEP64_13400"/>
<reference evidence="2" key="1">
    <citation type="submission" date="2017-06" db="EMBL/GenBank/DDBJ databases">
        <title>FDA dAtabase for Regulatory Grade micrObial Sequences (FDA-ARGOS): Supporting development and validation of Infectious Disease Dx tests.</title>
        <authorList>
            <person name="Goldberg B."/>
            <person name="Campos J."/>
            <person name="Tallon L."/>
            <person name="Sadzewicz L."/>
            <person name="Sengamalay N."/>
            <person name="Ott S."/>
            <person name="Godinez A."/>
            <person name="Nagaraj S."/>
            <person name="Vavikolanu K."/>
            <person name="Nadendla S."/>
            <person name="George J."/>
            <person name="Geyer C."/>
            <person name="Sichtig H."/>
        </authorList>
    </citation>
    <scope>NUCLEOTIDE SEQUENCE [LARGE SCALE GENOMIC DNA]</scope>
    <source>
        <strain evidence="2">FDAARGOS_285</strain>
    </source>
</reference>
<dbReference type="AlphaFoldDB" id="A0AAI8DI36"/>
<organism evidence="1 2">
    <name type="scientific">Mammaliicoccus sciuri</name>
    <name type="common">Staphylococcus sciuri</name>
    <dbReference type="NCBI Taxonomy" id="1296"/>
    <lineage>
        <taxon>Bacteria</taxon>
        <taxon>Bacillati</taxon>
        <taxon>Bacillota</taxon>
        <taxon>Bacilli</taxon>
        <taxon>Bacillales</taxon>
        <taxon>Staphylococcaceae</taxon>
        <taxon>Mammaliicoccus</taxon>
    </lineage>
</organism>
<sequence>MGLLDQVSKKFFETLKFYNIDINANKISDINTIALNGQIMQLKFKKLIHNTEYVLLTSLKKEIIEIQKYNDYKNYMKLDEYLKHIESYNNQKSANISTTFLNTIKNISVSSRESIVNTEEFNYFNEYLHVHRPIEDYLKQALEDLKSNESGIILLIGTVGDGKSHLLSYFNKNKHDLLTDIYIYNDATESDNPYKTAVETLSEKLEAYQRGQLKKIIIAINIGMLNNLKEYLSQQNKNTEIIETIESSNIFSINGMSNTLYKSNDITLVSFLNERNFTVVNGSVVSDFCNGIFDKIFQENMSNPFYSSFLKDDGRHRSESAYQNYQLMLNEKVRKSVIHLIIKIQIENKRIITTRALLNFIHDIIVPDNNIKENDSFLVNLLFGSNDKSPILSAISEQDPVLTQDSRLDQLNIAIYNSLNLQNKCKELFNIKDFELIKNFLYLLEGLGHKRKFEMIIRLHYLFYYQDYESSIFFEYIDMLEKIEENKALKKDILQKINTAIYKWKGSPMPGFIYNESLKPNMMMRIGLQYDPKPKKVVVTNKLTILVSFEIQGKIFEIEVDYNLFVLMKKIENGYILKEKDKIEAVVFSEFVDNILNNIDSTEKTIINIPSSNETYIINEGFLGYEIERV</sequence>
<evidence type="ECO:0000313" key="1">
    <source>
        <dbReference type="EMBL" id="ASE35535.1"/>
    </source>
</evidence>
<evidence type="ECO:0000313" key="2">
    <source>
        <dbReference type="Proteomes" id="UP000197058"/>
    </source>
</evidence>
<dbReference type="NCBIfam" id="TIGR03238">
    <property type="entry name" value="dnd_assoc_3"/>
    <property type="match status" value="1"/>
</dbReference>
<proteinExistence type="predicted"/>
<dbReference type="InterPro" id="IPR017647">
    <property type="entry name" value="Dnd_assoc_3"/>
</dbReference>